<evidence type="ECO:0000313" key="3">
    <source>
        <dbReference type="Proteomes" id="UP000472273"/>
    </source>
</evidence>
<organism evidence="2 3">
    <name type="scientific">Pseudonaja textilis</name>
    <name type="common">Eastern brown snake</name>
    <dbReference type="NCBI Taxonomy" id="8673"/>
    <lineage>
        <taxon>Eukaryota</taxon>
        <taxon>Metazoa</taxon>
        <taxon>Chordata</taxon>
        <taxon>Craniata</taxon>
        <taxon>Vertebrata</taxon>
        <taxon>Euteleostomi</taxon>
        <taxon>Lepidosauria</taxon>
        <taxon>Squamata</taxon>
        <taxon>Bifurcata</taxon>
        <taxon>Unidentata</taxon>
        <taxon>Episquamata</taxon>
        <taxon>Toxicofera</taxon>
        <taxon>Serpentes</taxon>
        <taxon>Colubroidea</taxon>
        <taxon>Elapidae</taxon>
        <taxon>Hydrophiinae</taxon>
        <taxon>Pseudonaja</taxon>
    </lineage>
</organism>
<evidence type="ECO:0000313" key="2">
    <source>
        <dbReference type="Ensembl" id="ENSPTXP00000014649.1"/>
    </source>
</evidence>
<dbReference type="GeneTree" id="ENSGT01030000235191"/>
<reference evidence="2" key="1">
    <citation type="submission" date="2025-08" db="UniProtKB">
        <authorList>
            <consortium name="Ensembl"/>
        </authorList>
    </citation>
    <scope>IDENTIFICATION</scope>
</reference>
<keyword evidence="3" id="KW-1185">Reference proteome</keyword>
<dbReference type="PANTHER" id="PTHR35675">
    <property type="entry name" value="HYPOTHETICAL PROTEIN LOC100362216"/>
    <property type="match status" value="1"/>
</dbReference>
<accession>A0A670YUH2</accession>
<sequence>MERKEQRGGSSGGGRRTGGGSGGGGVAGGSEPGPCEDGTVVQRTQVVLLAGESWGSDGGQTVLSSFAHHVLPPTSAAVSAGGPVGSAEPCAPVATRPFPAPSSLPSTPSGQLIFFLCRPSSLRERPDRLREVLQGVRDQSRNSPAALVGVVVQPRPDEEKPALLQLEKLLREIFQPEGAGSMEVHTAVFAPGRPDGALELKRVKDGALGEGLSLTEFPSNPSIPHHPVTAEEASWLRSETSSKKNQKVQLPFEKASSGLLHRSRGLLRADHIPFTRDFVGFTSTLAGSYCYQIIQVPSHNNNNQFNQRHPLKVSSVLVPCFVTLPHEGGCVLGRKGK</sequence>
<evidence type="ECO:0000256" key="1">
    <source>
        <dbReference type="SAM" id="MobiDB-lite"/>
    </source>
</evidence>
<feature type="region of interest" description="Disordered" evidence="1">
    <location>
        <begin position="1"/>
        <end position="39"/>
    </location>
</feature>
<protein>
    <submittedName>
        <fullName evidence="2">Uncharacterized protein</fullName>
    </submittedName>
</protein>
<dbReference type="Proteomes" id="UP000472273">
    <property type="component" value="Unplaced"/>
</dbReference>
<name>A0A670YUH2_PSETE</name>
<proteinExistence type="predicted"/>
<feature type="compositionally biased region" description="Gly residues" evidence="1">
    <location>
        <begin position="9"/>
        <end position="31"/>
    </location>
</feature>
<dbReference type="PANTHER" id="PTHR35675:SF1">
    <property type="entry name" value="RIKEN CDNA 2810459M11 GENE"/>
    <property type="match status" value="1"/>
</dbReference>
<dbReference type="Ensembl" id="ENSPTXT00000015110.1">
    <property type="protein sequence ID" value="ENSPTXP00000014649.1"/>
    <property type="gene ID" value="ENSPTXG00000010140.1"/>
</dbReference>
<reference evidence="2" key="2">
    <citation type="submission" date="2025-09" db="UniProtKB">
        <authorList>
            <consortium name="Ensembl"/>
        </authorList>
    </citation>
    <scope>IDENTIFICATION</scope>
</reference>
<dbReference type="AlphaFoldDB" id="A0A670YUH2"/>